<dbReference type="RefSeq" id="WP_311366469.1">
    <property type="nucleotide sequence ID" value="NZ_JAVRIC010000034.1"/>
</dbReference>
<sequence>MNRETLRAGRLPAFMLLAQLVLLGFNLLSAHAGLGHLHTVFSIAIPVLMAGIVMIWAMHLRQRSGVVRLTALLGFAFWAVLAALTLADQLARVPVPPPW</sequence>
<evidence type="ECO:0000313" key="2">
    <source>
        <dbReference type="EMBL" id="MDT0499058.1"/>
    </source>
</evidence>
<organism evidence="2 3">
    <name type="scientific">Banduia mediterranea</name>
    <dbReference type="NCBI Taxonomy" id="3075609"/>
    <lineage>
        <taxon>Bacteria</taxon>
        <taxon>Pseudomonadati</taxon>
        <taxon>Pseudomonadota</taxon>
        <taxon>Gammaproteobacteria</taxon>
        <taxon>Nevskiales</taxon>
        <taxon>Algiphilaceae</taxon>
        <taxon>Banduia</taxon>
    </lineage>
</organism>
<feature type="transmembrane region" description="Helical" evidence="1">
    <location>
        <begin position="40"/>
        <end position="57"/>
    </location>
</feature>
<dbReference type="EMBL" id="JAVRIC010000034">
    <property type="protein sequence ID" value="MDT0499058.1"/>
    <property type="molecule type" value="Genomic_DNA"/>
</dbReference>
<keyword evidence="1" id="KW-0472">Membrane</keyword>
<evidence type="ECO:0000313" key="3">
    <source>
        <dbReference type="Proteomes" id="UP001254608"/>
    </source>
</evidence>
<keyword evidence="1" id="KW-0812">Transmembrane</keyword>
<reference evidence="2 3" key="1">
    <citation type="submission" date="2023-09" db="EMBL/GenBank/DDBJ databases">
        <authorList>
            <person name="Rey-Velasco X."/>
        </authorList>
    </citation>
    <scope>NUCLEOTIDE SEQUENCE [LARGE SCALE GENOMIC DNA]</scope>
    <source>
        <strain evidence="2 3">W345</strain>
    </source>
</reference>
<name>A0ABU2WMF0_9GAMM</name>
<gene>
    <name evidence="2" type="ORF">RM530_17075</name>
</gene>
<keyword evidence="3" id="KW-1185">Reference proteome</keyword>
<accession>A0ABU2WMF0</accession>
<proteinExistence type="predicted"/>
<keyword evidence="1" id="KW-1133">Transmembrane helix</keyword>
<feature type="transmembrane region" description="Helical" evidence="1">
    <location>
        <begin position="69"/>
        <end position="87"/>
    </location>
</feature>
<dbReference type="Proteomes" id="UP001254608">
    <property type="component" value="Unassembled WGS sequence"/>
</dbReference>
<comment type="caution">
    <text evidence="2">The sequence shown here is derived from an EMBL/GenBank/DDBJ whole genome shotgun (WGS) entry which is preliminary data.</text>
</comment>
<protein>
    <submittedName>
        <fullName evidence="2">Uncharacterized protein</fullName>
    </submittedName>
</protein>
<evidence type="ECO:0000256" key="1">
    <source>
        <dbReference type="SAM" id="Phobius"/>
    </source>
</evidence>